<reference evidence="2" key="1">
    <citation type="submission" date="2020-10" db="EMBL/GenBank/DDBJ databases">
        <authorList>
            <person name="Gilroy R."/>
        </authorList>
    </citation>
    <scope>NUCLEOTIDE SEQUENCE</scope>
    <source>
        <strain evidence="2">14508</strain>
    </source>
</reference>
<organism evidence="2 3">
    <name type="scientific">Candidatus Caccosoma faecigallinarum</name>
    <dbReference type="NCBI Taxonomy" id="2840720"/>
    <lineage>
        <taxon>Bacteria</taxon>
        <taxon>Bacillati</taxon>
        <taxon>Bacillota</taxon>
        <taxon>Bacillota incertae sedis</taxon>
        <taxon>Candidatus Caccosoma</taxon>
    </lineage>
</organism>
<dbReference type="AlphaFoldDB" id="A0A9D1G8X8"/>
<proteinExistence type="predicted"/>
<dbReference type="EMBL" id="DVKI01000029">
    <property type="protein sequence ID" value="HIT16923.1"/>
    <property type="molecule type" value="Genomic_DNA"/>
</dbReference>
<accession>A0A9D1G8X8</accession>
<feature type="transmembrane region" description="Helical" evidence="1">
    <location>
        <begin position="26"/>
        <end position="49"/>
    </location>
</feature>
<name>A0A9D1G8X8_9FIRM</name>
<evidence type="ECO:0000256" key="1">
    <source>
        <dbReference type="SAM" id="Phobius"/>
    </source>
</evidence>
<dbReference type="Proteomes" id="UP000886893">
    <property type="component" value="Unassembled WGS sequence"/>
</dbReference>
<gene>
    <name evidence="2" type="ORF">IAD04_00900</name>
</gene>
<keyword evidence="1" id="KW-0472">Membrane</keyword>
<comment type="caution">
    <text evidence="2">The sequence shown here is derived from an EMBL/GenBank/DDBJ whole genome shotgun (WGS) entry which is preliminary data.</text>
</comment>
<keyword evidence="1" id="KW-1133">Transmembrane helix</keyword>
<feature type="transmembrane region" description="Helical" evidence="1">
    <location>
        <begin position="55"/>
        <end position="78"/>
    </location>
</feature>
<sequence length="190" mass="21786">MINPSLSYETLEKMIQNNMEEKKKGIVFLSCLFYALAGVFFLLFIINIINFMDMTFSILTFLSPFGIVICFGIGSIFMNQYRFYKRISSVINEMKKNEKNDMKQLAILFRLPESTITSIAKLSIEREVLKDYEIISHWVVLKSLHLQESDLSTSKEDKKVAAPSFMKCPGCGASISRYDKTCSYCGTKIK</sequence>
<reference evidence="2" key="2">
    <citation type="journal article" date="2021" name="PeerJ">
        <title>Extensive microbial diversity within the chicken gut microbiome revealed by metagenomics and culture.</title>
        <authorList>
            <person name="Gilroy R."/>
            <person name="Ravi A."/>
            <person name="Getino M."/>
            <person name="Pursley I."/>
            <person name="Horton D.L."/>
            <person name="Alikhan N.F."/>
            <person name="Baker D."/>
            <person name="Gharbi K."/>
            <person name="Hall N."/>
            <person name="Watson M."/>
            <person name="Adriaenssens E.M."/>
            <person name="Foster-Nyarko E."/>
            <person name="Jarju S."/>
            <person name="Secka A."/>
            <person name="Antonio M."/>
            <person name="Oren A."/>
            <person name="Chaudhuri R.R."/>
            <person name="La Ragione R."/>
            <person name="Hildebrand F."/>
            <person name="Pallen M.J."/>
        </authorList>
    </citation>
    <scope>NUCLEOTIDE SEQUENCE</scope>
    <source>
        <strain evidence="2">14508</strain>
    </source>
</reference>
<evidence type="ECO:0000313" key="2">
    <source>
        <dbReference type="EMBL" id="HIT16923.1"/>
    </source>
</evidence>
<keyword evidence="1" id="KW-0812">Transmembrane</keyword>
<evidence type="ECO:0000313" key="3">
    <source>
        <dbReference type="Proteomes" id="UP000886893"/>
    </source>
</evidence>
<protein>
    <submittedName>
        <fullName evidence="2">Zinc ribbon domain-containing protein</fullName>
    </submittedName>
</protein>